<evidence type="ECO:0000313" key="1">
    <source>
        <dbReference type="EMBL" id="RRT35951.1"/>
    </source>
</evidence>
<protein>
    <submittedName>
        <fullName evidence="1">Uncharacterized protein</fullName>
    </submittedName>
</protein>
<sequence>QDPSREPVCIYSPEQRFVPKAARLGYISRACHDNQGIHEGSHSHRPKWLVELAPRFYKYADPTKNEQAQATGMDQTPL</sequence>
<reference evidence="1 2" key="1">
    <citation type="journal article" date="2014" name="Agronomy (Basel)">
        <title>A Draft Genome Sequence for Ensete ventricosum, the Drought-Tolerant Tree Against Hunger.</title>
        <authorList>
            <person name="Harrison J."/>
            <person name="Moore K.A."/>
            <person name="Paszkiewicz K."/>
            <person name="Jones T."/>
            <person name="Grant M."/>
            <person name="Ambacheew D."/>
            <person name="Muzemil S."/>
            <person name="Studholme D.J."/>
        </authorList>
    </citation>
    <scope>NUCLEOTIDE SEQUENCE [LARGE SCALE GENOMIC DNA]</scope>
</reference>
<evidence type="ECO:0000313" key="2">
    <source>
        <dbReference type="Proteomes" id="UP000287651"/>
    </source>
</evidence>
<accession>A0A444FWV2</accession>
<organism evidence="1 2">
    <name type="scientific">Ensete ventricosum</name>
    <name type="common">Abyssinian banana</name>
    <name type="synonym">Musa ensete</name>
    <dbReference type="NCBI Taxonomy" id="4639"/>
    <lineage>
        <taxon>Eukaryota</taxon>
        <taxon>Viridiplantae</taxon>
        <taxon>Streptophyta</taxon>
        <taxon>Embryophyta</taxon>
        <taxon>Tracheophyta</taxon>
        <taxon>Spermatophyta</taxon>
        <taxon>Magnoliopsida</taxon>
        <taxon>Liliopsida</taxon>
        <taxon>Zingiberales</taxon>
        <taxon>Musaceae</taxon>
        <taxon>Ensete</taxon>
    </lineage>
</organism>
<gene>
    <name evidence="1" type="ORF">B296_00033795</name>
</gene>
<name>A0A444FWV2_ENSVE</name>
<comment type="caution">
    <text evidence="1">The sequence shown here is derived from an EMBL/GenBank/DDBJ whole genome shotgun (WGS) entry which is preliminary data.</text>
</comment>
<feature type="non-terminal residue" evidence="1">
    <location>
        <position position="1"/>
    </location>
</feature>
<dbReference type="Proteomes" id="UP000287651">
    <property type="component" value="Unassembled WGS sequence"/>
</dbReference>
<dbReference type="EMBL" id="AMZH03024279">
    <property type="protein sequence ID" value="RRT35951.1"/>
    <property type="molecule type" value="Genomic_DNA"/>
</dbReference>
<dbReference type="AlphaFoldDB" id="A0A444FWV2"/>
<proteinExistence type="predicted"/>